<evidence type="ECO:0000259" key="2">
    <source>
        <dbReference type="PROSITE" id="PS50404"/>
    </source>
</evidence>
<feature type="domain" description="GST N-terminal" evidence="2">
    <location>
        <begin position="1"/>
        <end position="82"/>
    </location>
</feature>
<dbReference type="Pfam" id="PF00043">
    <property type="entry name" value="GST_C"/>
    <property type="match status" value="1"/>
</dbReference>
<keyword evidence="5" id="KW-1185">Reference proteome</keyword>
<dbReference type="PROSITE" id="PS50404">
    <property type="entry name" value="GST_NTER"/>
    <property type="match status" value="1"/>
</dbReference>
<dbReference type="SUPFAM" id="SSF47616">
    <property type="entry name" value="GST C-terminal domain-like"/>
    <property type="match status" value="1"/>
</dbReference>
<evidence type="ECO:0000313" key="4">
    <source>
        <dbReference type="EMBL" id="KAB2572805.1"/>
    </source>
</evidence>
<dbReference type="InterPro" id="IPR004046">
    <property type="entry name" value="GST_C"/>
</dbReference>
<dbReference type="PANTHER" id="PTHR44051">
    <property type="entry name" value="GLUTATHIONE S-TRANSFERASE-RELATED"/>
    <property type="match status" value="1"/>
</dbReference>
<comment type="caution">
    <text evidence="4">The sequence shown here is derived from an EMBL/GenBank/DDBJ whole genome shotgun (WGS) entry which is preliminary data.</text>
</comment>
<dbReference type="SFLD" id="SFLDG00358">
    <property type="entry name" value="Main_(cytGST)"/>
    <property type="match status" value="1"/>
</dbReference>
<sequence length="221" mass="25551">MLLYDSFAVNPYVVRLFILERGGLSLDVQTVDIMALDNRKPPYRTEVNPRGELPALRINESFVLTEITAICEYLDEVAAKGGKSLYGDTALQRAETRMWLRRMDLEIAQPVIEWYRNDPETIDFYKGNRIPTPEARVNQKVVVNQFLNRLDEELEGKTWLCGERFSAADIHFYGLLSLMTEKAAPWVLLPTRRNVVAYFKRMDEREASKRAKQLFGSRVTV</sequence>
<dbReference type="InterPro" id="IPR004045">
    <property type="entry name" value="Glutathione_S-Trfase_N"/>
</dbReference>
<dbReference type="SUPFAM" id="SSF52833">
    <property type="entry name" value="Thioredoxin-like"/>
    <property type="match status" value="1"/>
</dbReference>
<dbReference type="OrthoDB" id="2309723at2759"/>
<proteinExistence type="inferred from homology"/>
<dbReference type="Proteomes" id="UP000325902">
    <property type="component" value="Unassembled WGS sequence"/>
</dbReference>
<accession>A0A5N5D5J2</accession>
<name>A0A5N5D5J2_9PEZI</name>
<protein>
    <submittedName>
        <fullName evidence="4">Protein LigF</fullName>
    </submittedName>
</protein>
<dbReference type="InterPro" id="IPR036282">
    <property type="entry name" value="Glutathione-S-Trfase_C_sf"/>
</dbReference>
<dbReference type="PROSITE" id="PS50405">
    <property type="entry name" value="GST_CTER"/>
    <property type="match status" value="1"/>
</dbReference>
<dbReference type="InterPro" id="IPR040079">
    <property type="entry name" value="Glutathione_S-Trfase"/>
</dbReference>
<feature type="domain" description="GST C-terminal" evidence="3">
    <location>
        <begin position="89"/>
        <end position="221"/>
    </location>
</feature>
<reference evidence="4 5" key="1">
    <citation type="journal article" date="2019" name="Sci. Rep.">
        <title>A multi-omics analysis of the grapevine pathogen Lasiodiplodia theobromae reveals that temperature affects the expression of virulence- and pathogenicity-related genes.</title>
        <authorList>
            <person name="Felix C."/>
            <person name="Meneses R."/>
            <person name="Goncalves M.F.M."/>
            <person name="Tilleman L."/>
            <person name="Duarte A.S."/>
            <person name="Jorrin-Novo J.V."/>
            <person name="Van de Peer Y."/>
            <person name="Deforce D."/>
            <person name="Van Nieuwerburgh F."/>
            <person name="Esteves A.C."/>
            <person name="Alves A."/>
        </authorList>
    </citation>
    <scope>NUCLEOTIDE SEQUENCE [LARGE SCALE GENOMIC DNA]</scope>
    <source>
        <strain evidence="4 5">LA-SOL3</strain>
    </source>
</reference>
<dbReference type="EMBL" id="VCHE01000070">
    <property type="protein sequence ID" value="KAB2572805.1"/>
    <property type="molecule type" value="Genomic_DNA"/>
</dbReference>
<dbReference type="InterPro" id="IPR036249">
    <property type="entry name" value="Thioredoxin-like_sf"/>
</dbReference>
<dbReference type="SFLD" id="SFLDS00019">
    <property type="entry name" value="Glutathione_Transferase_(cytos"/>
    <property type="match status" value="1"/>
</dbReference>
<dbReference type="Gene3D" id="1.20.1050.10">
    <property type="match status" value="1"/>
</dbReference>
<dbReference type="Gene3D" id="3.40.30.10">
    <property type="entry name" value="Glutaredoxin"/>
    <property type="match status" value="1"/>
</dbReference>
<dbReference type="InterPro" id="IPR010987">
    <property type="entry name" value="Glutathione-S-Trfase_C-like"/>
</dbReference>
<dbReference type="PANTHER" id="PTHR44051:SF8">
    <property type="entry name" value="GLUTATHIONE S-TRANSFERASE GSTA"/>
    <property type="match status" value="1"/>
</dbReference>
<comment type="similarity">
    <text evidence="1">Belongs to the GST superfamily.</text>
</comment>
<gene>
    <name evidence="4" type="primary">ligF</name>
    <name evidence="4" type="ORF">DBV05_g8503</name>
</gene>
<dbReference type="Pfam" id="PF13409">
    <property type="entry name" value="GST_N_2"/>
    <property type="match status" value="1"/>
</dbReference>
<evidence type="ECO:0000259" key="3">
    <source>
        <dbReference type="PROSITE" id="PS50405"/>
    </source>
</evidence>
<organism evidence="4 5">
    <name type="scientific">Lasiodiplodia theobromae</name>
    <dbReference type="NCBI Taxonomy" id="45133"/>
    <lineage>
        <taxon>Eukaryota</taxon>
        <taxon>Fungi</taxon>
        <taxon>Dikarya</taxon>
        <taxon>Ascomycota</taxon>
        <taxon>Pezizomycotina</taxon>
        <taxon>Dothideomycetes</taxon>
        <taxon>Dothideomycetes incertae sedis</taxon>
        <taxon>Botryosphaeriales</taxon>
        <taxon>Botryosphaeriaceae</taxon>
        <taxon>Lasiodiplodia</taxon>
    </lineage>
</organism>
<dbReference type="AlphaFoldDB" id="A0A5N5D5J2"/>
<evidence type="ECO:0000256" key="1">
    <source>
        <dbReference type="ARBA" id="ARBA00007409"/>
    </source>
</evidence>
<evidence type="ECO:0000313" key="5">
    <source>
        <dbReference type="Proteomes" id="UP000325902"/>
    </source>
</evidence>